<keyword evidence="3 6" id="KW-0418">Kinase</keyword>
<dbReference type="Proteomes" id="UP000693970">
    <property type="component" value="Unassembled WGS sequence"/>
</dbReference>
<keyword evidence="7" id="KW-1185">Reference proteome</keyword>
<protein>
    <submittedName>
        <fullName evidence="6">5-methylthioribose kinase</fullName>
    </submittedName>
</protein>
<reference evidence="6" key="1">
    <citation type="journal article" date="2021" name="Sci. Rep.">
        <title>Diploid genomic architecture of Nitzschia inconspicua, an elite biomass production diatom.</title>
        <authorList>
            <person name="Oliver A."/>
            <person name="Podell S."/>
            <person name="Pinowska A."/>
            <person name="Traller J.C."/>
            <person name="Smith S.R."/>
            <person name="McClure R."/>
            <person name="Beliaev A."/>
            <person name="Bohutskyi P."/>
            <person name="Hill E.A."/>
            <person name="Rabines A."/>
            <person name="Zheng H."/>
            <person name="Allen L.Z."/>
            <person name="Kuo A."/>
            <person name="Grigoriev I.V."/>
            <person name="Allen A.E."/>
            <person name="Hazlebeck D."/>
            <person name="Allen E.E."/>
        </authorList>
    </citation>
    <scope>NUCLEOTIDE SEQUENCE</scope>
    <source>
        <strain evidence="6">Hildebrandi</strain>
    </source>
</reference>
<keyword evidence="4" id="KW-0067">ATP-binding</keyword>
<evidence type="ECO:0000256" key="4">
    <source>
        <dbReference type="ARBA" id="ARBA00022840"/>
    </source>
</evidence>
<name>A0A9K3LBA3_9STRA</name>
<keyword evidence="2" id="KW-0547">Nucleotide-binding</keyword>
<evidence type="ECO:0000256" key="2">
    <source>
        <dbReference type="ARBA" id="ARBA00022741"/>
    </source>
</evidence>
<dbReference type="PANTHER" id="PTHR34273">
    <property type="entry name" value="METHYLTHIORIBOSE KINASE"/>
    <property type="match status" value="1"/>
</dbReference>
<dbReference type="AlphaFoldDB" id="A0A9K3LBA3"/>
<dbReference type="PANTHER" id="PTHR34273:SF2">
    <property type="entry name" value="METHYLTHIORIBOSE KINASE"/>
    <property type="match status" value="1"/>
</dbReference>
<comment type="caution">
    <text evidence="6">The sequence shown here is derived from an EMBL/GenBank/DDBJ whole genome shotgun (WGS) entry which is preliminary data.</text>
</comment>
<feature type="domain" description="Aminoglycoside phosphotransferase" evidence="5">
    <location>
        <begin position="43"/>
        <end position="279"/>
    </location>
</feature>
<dbReference type="OrthoDB" id="2461at2759"/>
<dbReference type="GO" id="GO:0005524">
    <property type="term" value="F:ATP binding"/>
    <property type="evidence" value="ECO:0007669"/>
    <property type="project" value="UniProtKB-KW"/>
</dbReference>
<dbReference type="GO" id="GO:0016301">
    <property type="term" value="F:kinase activity"/>
    <property type="evidence" value="ECO:0007669"/>
    <property type="project" value="UniProtKB-KW"/>
</dbReference>
<dbReference type="InterPro" id="IPR002575">
    <property type="entry name" value="Aminoglycoside_PTrfase"/>
</dbReference>
<evidence type="ECO:0000259" key="5">
    <source>
        <dbReference type="Pfam" id="PF01636"/>
    </source>
</evidence>
<sequence length="395" mass="43986">MTATSAEILTAETVPKYLEERWDEITKNIGDDSLSLDGVKVHAIQGGNVNYAFCITLNNGQTIFLKQAPEFVAIFGPDGFPLTSERMQREMDVYAEWKTLLGPDLATKYLPNIYFFDKGHMVVIMEFLDGFDLLDHVLVDHAGDYNAQVATSLGDFMGKTHAQTHSSKVDDDRKAYLTQHFENREMRDIQLEFVFTKCYKEATDEQRAGLTLTPEFMKEVELLKNQYNGQTDSLVLTHGDLHPGSVMVDSNGNTKVIDPEFTVYGPPGLDVGSLLSGYCLGAIHQAFSENPEAVRRIVDGAQAIWNAYSKAMLEGGINHEQLKEIEVESVGFTVAEVCRTALEFAGGRKWLQFEDAEVKAASKKAALQVVDRCMVARHYGGMELLFAEMKAVALK</sequence>
<keyword evidence="1" id="KW-0808">Transferase</keyword>
<evidence type="ECO:0000313" key="6">
    <source>
        <dbReference type="EMBL" id="KAG7358353.1"/>
    </source>
</evidence>
<dbReference type="Pfam" id="PF01636">
    <property type="entry name" value="APH"/>
    <property type="match status" value="1"/>
</dbReference>
<evidence type="ECO:0000313" key="7">
    <source>
        <dbReference type="Proteomes" id="UP000693970"/>
    </source>
</evidence>
<reference evidence="6" key="2">
    <citation type="submission" date="2021-04" db="EMBL/GenBank/DDBJ databases">
        <authorList>
            <person name="Podell S."/>
        </authorList>
    </citation>
    <scope>NUCLEOTIDE SEQUENCE</scope>
    <source>
        <strain evidence="6">Hildebrandi</strain>
    </source>
</reference>
<dbReference type="EMBL" id="JAGRRH010000014">
    <property type="protein sequence ID" value="KAG7358353.1"/>
    <property type="molecule type" value="Genomic_DNA"/>
</dbReference>
<organism evidence="6 7">
    <name type="scientific">Nitzschia inconspicua</name>
    <dbReference type="NCBI Taxonomy" id="303405"/>
    <lineage>
        <taxon>Eukaryota</taxon>
        <taxon>Sar</taxon>
        <taxon>Stramenopiles</taxon>
        <taxon>Ochrophyta</taxon>
        <taxon>Bacillariophyta</taxon>
        <taxon>Bacillariophyceae</taxon>
        <taxon>Bacillariophycidae</taxon>
        <taxon>Bacillariales</taxon>
        <taxon>Bacillariaceae</taxon>
        <taxon>Nitzschia</taxon>
    </lineage>
</organism>
<proteinExistence type="predicted"/>
<evidence type="ECO:0000256" key="1">
    <source>
        <dbReference type="ARBA" id="ARBA00022679"/>
    </source>
</evidence>
<gene>
    <name evidence="6" type="ORF">IV203_014941</name>
</gene>
<evidence type="ECO:0000256" key="3">
    <source>
        <dbReference type="ARBA" id="ARBA00022777"/>
    </source>
</evidence>
<accession>A0A9K3LBA3</accession>